<feature type="region of interest" description="Disordered" evidence="2">
    <location>
        <begin position="1678"/>
        <end position="1708"/>
    </location>
</feature>
<dbReference type="GeneID" id="116220721"/>
<feature type="region of interest" description="Disordered" evidence="2">
    <location>
        <begin position="1047"/>
        <end position="1100"/>
    </location>
</feature>
<feature type="region of interest" description="Disordered" evidence="2">
    <location>
        <begin position="1486"/>
        <end position="1581"/>
    </location>
</feature>
<evidence type="ECO:0000256" key="2">
    <source>
        <dbReference type="SAM" id="MobiDB-lite"/>
    </source>
</evidence>
<feature type="compositionally biased region" description="Acidic residues" evidence="2">
    <location>
        <begin position="1345"/>
        <end position="1358"/>
    </location>
</feature>
<feature type="coiled-coil region" evidence="1">
    <location>
        <begin position="403"/>
        <end position="430"/>
    </location>
</feature>
<evidence type="ECO:0000313" key="3">
    <source>
        <dbReference type="Proteomes" id="UP000515152"/>
    </source>
</evidence>
<feature type="compositionally biased region" description="Basic and acidic residues" evidence="2">
    <location>
        <begin position="1414"/>
        <end position="1430"/>
    </location>
</feature>
<feature type="region of interest" description="Disordered" evidence="2">
    <location>
        <begin position="1216"/>
        <end position="1267"/>
    </location>
</feature>
<feature type="coiled-coil region" evidence="1">
    <location>
        <begin position="919"/>
        <end position="960"/>
    </location>
</feature>
<feature type="region of interest" description="Disordered" evidence="2">
    <location>
        <begin position="1004"/>
        <end position="1024"/>
    </location>
</feature>
<feature type="region of interest" description="Disordered" evidence="2">
    <location>
        <begin position="800"/>
        <end position="829"/>
    </location>
</feature>
<accession>A0A8M1KNR3</accession>
<feature type="compositionally biased region" description="Basic and acidic residues" evidence="2">
    <location>
        <begin position="1080"/>
        <end position="1100"/>
    </location>
</feature>
<feature type="compositionally biased region" description="Basic and acidic residues" evidence="2">
    <location>
        <begin position="1249"/>
        <end position="1267"/>
    </location>
</feature>
<feature type="region of interest" description="Disordered" evidence="2">
    <location>
        <begin position="1442"/>
        <end position="1471"/>
    </location>
</feature>
<feature type="region of interest" description="Disordered" evidence="2">
    <location>
        <begin position="1604"/>
        <end position="1638"/>
    </location>
</feature>
<proteinExistence type="predicted"/>
<feature type="region of interest" description="Disordered" evidence="2">
    <location>
        <begin position="528"/>
        <end position="552"/>
    </location>
</feature>
<feature type="region of interest" description="Disordered" evidence="2">
    <location>
        <begin position="1169"/>
        <end position="1194"/>
    </location>
</feature>
<dbReference type="Proteomes" id="UP000515152">
    <property type="component" value="Chromosome 6"/>
</dbReference>
<feature type="coiled-coil region" evidence="1">
    <location>
        <begin position="686"/>
        <end position="720"/>
    </location>
</feature>
<feature type="compositionally biased region" description="Basic residues" evidence="2">
    <location>
        <begin position="1531"/>
        <end position="1546"/>
    </location>
</feature>
<feature type="compositionally biased region" description="Polar residues" evidence="2">
    <location>
        <begin position="1678"/>
        <end position="1690"/>
    </location>
</feature>
<evidence type="ECO:0000256" key="1">
    <source>
        <dbReference type="SAM" id="Coils"/>
    </source>
</evidence>
<feature type="compositionally biased region" description="Acidic residues" evidence="2">
    <location>
        <begin position="658"/>
        <end position="667"/>
    </location>
</feature>
<feature type="compositionally biased region" description="Basic and acidic residues" evidence="2">
    <location>
        <begin position="1547"/>
        <end position="1581"/>
    </location>
</feature>
<feature type="compositionally biased region" description="Basic and acidic residues" evidence="2">
    <location>
        <begin position="808"/>
        <end position="828"/>
    </location>
</feature>
<keyword evidence="3" id="KW-1185">Reference proteome</keyword>
<feature type="coiled-coil region" evidence="1">
    <location>
        <begin position="240"/>
        <end position="274"/>
    </location>
</feature>
<protein>
    <submittedName>
        <fullName evidence="4">Trichohyalin-like</fullName>
    </submittedName>
</protein>
<dbReference type="RefSeq" id="XP_042564023.1">
    <property type="nucleotide sequence ID" value="XM_042708089.1"/>
</dbReference>
<feature type="region of interest" description="Disordered" evidence="2">
    <location>
        <begin position="1301"/>
        <end position="1358"/>
    </location>
</feature>
<feature type="region of interest" description="Disordered" evidence="2">
    <location>
        <begin position="1376"/>
        <end position="1430"/>
    </location>
</feature>
<reference evidence="4" key="1">
    <citation type="submission" date="2025-08" db="UniProtKB">
        <authorList>
            <consortium name="RefSeq"/>
        </authorList>
    </citation>
    <scope>IDENTIFICATION</scope>
</reference>
<sequence length="1708" mass="200857">MTDNSSGEVSWQEGLETGLLRDRIRLDDKLEAEHRLLKQEVSACFLDFKREVMDREQSRSPQEFQQIKLKPDEKTCECTGKGVPLDMMLKMVTSKDDVAERRTRRKTEQRVDWIKIKNMLLDSWKEQRERGLPNEKNIMPTTDKPKVVKEPRRKDLQAKFYEDKEDDRRWLETFQLLKAMEMKEWMTGELDSIKQELRREMDERDRARLTEENLYLKKYVLATQEITFLEKQVKLSQQEMAFFKTTNEELIQKVRKLETEILLMKQERENWREMELLEREMMKPNRMVEMEKMIKMMEYYREKYEKERYLANDLKRFEELASKTVEERRQDAVRVQMKEERRREEVNLEGKPRMNDDRKSAGEDQRDIIVAKSVGDIENEDCLNINIIKMEEEERVRFDVERQRMVEEEMKGVEEEIRVLENMRIDMQINMEEEKRSENRKIIQKEQKCGEEENTMVIEKEHFIHHMHTGGDEIKEMIQKDLNEYREDIPVIESDLSDPETEDDISLKDTETISAYSQDIAIHKPTLEERNEMEEEKNKLEEERKKMEEQERKWVEEEIRKGEVIRMEEQRKTEGEKRLEENRKKLDKEQKCLREEEKIAIGKEDLTRHLHKLTEAVEKGPSPDEAANLTDTGEVKIEEIIQRDVTQYQEDIPVIESDLSDPETEDDISLKDTETISAYSQDIAIHKPTLEERNEMEEEKIRLEEERKTMEEQERSWVEEEIRKGEVIRMEEQRKREEEKITVNEKSKQDVMRLEMNREKMEEEKKMMVAKSERDNLLSRLEKERMSVLKEKDKIRADTIDGEPFYSEEEHSSGEDLPASEKMEDSCKIQKAQEIQTEDIDHNSEDRIVEELSQEDQSDIDIETVHLVEVESNISSFTNMRKPAASAAVHEDQSWQQSTKPKGMDEDNEDDGLKAEMLRMEEEKKMMDTEKERDILLRRMEEAKMRAVEEEEKKQAKREMLTDIWAEAMDGEPFYSEEEHSDGIDLPASEKLEDSCKIQKAQEIQTEDIDHESEDSIVKELSQDDQSDIDIETVHLVEVENNISSFTNMRKPAASAAVHEDQSEQQSTKPKGMDEDNENDSLKAEMLRTEKEKKRMDAEKERDILLRRMEEAKMRAVEEEEKKQAKREMLTDIWAEAMDGEPFYSEEEHSDGIDLPASEKLEDSWKIQKAQENQTEDIDHESEDSIVKELSQDDQSDIDIETVHLVEVESNISSFTNMRKPAASAAVHEDQSEQQSTKPKGMDEDNEDDGLKAEMLRMEEEKKKMDAEKERAILLRRMEEEKKQAKREMLTDIWAEAMDGEPFYSEEEHSDGIDLPASEKLEDSCKIQKAQEIQTEDIDHNSEDSIVEELSQDDQSDIDIETVHLVEVESNISSFTNMRKPAASAAVHEDQSEQQSTRPKDDQQSDGGRAQMIRNEERRKLDMDRKSLEEERMMALKDEIWTKTVKDSERHPGEKDLRRPEECGEKGKVKIGKDKEDKDLLSTIVGNMSPKTLSPARGIIGRPLGSLEPLGERPTVPSYMGMDQQSDGAKTTKKPKKKVKDQRKRKKEDNKRQEQEVTRLEVDKKTTKEDKKMMDEQNKRASLLKRLEEERLRALEEEWKRREMEKMRTNSCEGTLLAGPSSDKGNLSPESTSDSVHHVMPRETWPPAHAEQLGQQLTQHKGLPSLSVENVMPQTLRPLQSTFQDATINNRPPRRLQPLGKRPGIPQI</sequence>
<keyword evidence="1" id="KW-0175">Coiled coil</keyword>
<evidence type="ECO:0000313" key="4">
    <source>
        <dbReference type="RefSeq" id="XP_042564023.1"/>
    </source>
</evidence>
<feature type="compositionally biased region" description="Basic and acidic residues" evidence="2">
    <location>
        <begin position="1306"/>
        <end position="1326"/>
    </location>
</feature>
<dbReference type="KEGG" id="char:116220721"/>
<feature type="region of interest" description="Disordered" evidence="2">
    <location>
        <begin position="881"/>
        <end position="913"/>
    </location>
</feature>
<name>A0A8M1KNR3_CLUHA</name>
<feature type="region of interest" description="Disordered" evidence="2">
    <location>
        <begin position="648"/>
        <end position="667"/>
    </location>
</feature>
<gene>
    <name evidence="4" type="primary">LOC116220721</name>
</gene>
<feature type="compositionally biased region" description="Polar residues" evidence="2">
    <location>
        <begin position="1623"/>
        <end position="1634"/>
    </location>
</feature>
<organism evidence="3 4">
    <name type="scientific">Clupea harengus</name>
    <name type="common">Atlantic herring</name>
    <dbReference type="NCBI Taxonomy" id="7950"/>
    <lineage>
        <taxon>Eukaryota</taxon>
        <taxon>Metazoa</taxon>
        <taxon>Chordata</taxon>
        <taxon>Craniata</taxon>
        <taxon>Vertebrata</taxon>
        <taxon>Euteleostomi</taxon>
        <taxon>Actinopterygii</taxon>
        <taxon>Neopterygii</taxon>
        <taxon>Teleostei</taxon>
        <taxon>Clupei</taxon>
        <taxon>Clupeiformes</taxon>
        <taxon>Clupeoidei</taxon>
        <taxon>Clupeidae</taxon>
        <taxon>Clupea</taxon>
    </lineage>
</organism>
<feature type="region of interest" description="Disordered" evidence="2">
    <location>
        <begin position="340"/>
        <end position="363"/>
    </location>
</feature>
<feature type="region of interest" description="Disordered" evidence="2">
    <location>
        <begin position="732"/>
        <end position="753"/>
    </location>
</feature>